<protein>
    <submittedName>
        <fullName evidence="1">Uncharacterized protein</fullName>
    </submittedName>
</protein>
<evidence type="ECO:0000313" key="2">
    <source>
        <dbReference type="Proteomes" id="UP000828048"/>
    </source>
</evidence>
<reference evidence="1 2" key="1">
    <citation type="journal article" date="2021" name="Hortic Res">
        <title>High-quality reference genome and annotation aids understanding of berry development for evergreen blueberry (Vaccinium darrowii).</title>
        <authorList>
            <person name="Yu J."/>
            <person name="Hulse-Kemp A.M."/>
            <person name="Babiker E."/>
            <person name="Staton M."/>
        </authorList>
    </citation>
    <scope>NUCLEOTIDE SEQUENCE [LARGE SCALE GENOMIC DNA]</scope>
    <source>
        <strain evidence="2">cv. NJ 8807/NJ 8810</strain>
        <tissue evidence="1">Young leaf</tissue>
    </source>
</reference>
<evidence type="ECO:0000313" key="1">
    <source>
        <dbReference type="EMBL" id="KAH7853647.1"/>
    </source>
</evidence>
<accession>A0ACB7YKD5</accession>
<sequence>MVEMKLTARVLRALDEEANLYPKLWHGYSNFVEMYEVEARLLFMTYHLDIMTIPSTARALEMLNFTPLNGKPIRIMYSRRDPSVRKSGAGNIFKTSQQEHFMNQIWFLNLLKDTTILEILIGLYLIKIKLGLKIVSG</sequence>
<organism evidence="1 2">
    <name type="scientific">Vaccinium darrowii</name>
    <dbReference type="NCBI Taxonomy" id="229202"/>
    <lineage>
        <taxon>Eukaryota</taxon>
        <taxon>Viridiplantae</taxon>
        <taxon>Streptophyta</taxon>
        <taxon>Embryophyta</taxon>
        <taxon>Tracheophyta</taxon>
        <taxon>Spermatophyta</taxon>
        <taxon>Magnoliopsida</taxon>
        <taxon>eudicotyledons</taxon>
        <taxon>Gunneridae</taxon>
        <taxon>Pentapetalae</taxon>
        <taxon>asterids</taxon>
        <taxon>Ericales</taxon>
        <taxon>Ericaceae</taxon>
        <taxon>Vaccinioideae</taxon>
        <taxon>Vaccinieae</taxon>
        <taxon>Vaccinium</taxon>
    </lineage>
</organism>
<comment type="caution">
    <text evidence="1">The sequence shown here is derived from an EMBL/GenBank/DDBJ whole genome shotgun (WGS) entry which is preliminary data.</text>
</comment>
<dbReference type="EMBL" id="CM037161">
    <property type="protein sequence ID" value="KAH7853647.1"/>
    <property type="molecule type" value="Genomic_DNA"/>
</dbReference>
<keyword evidence="2" id="KW-1185">Reference proteome</keyword>
<proteinExistence type="predicted"/>
<name>A0ACB7YKD5_9ERIC</name>
<gene>
    <name evidence="1" type="ORF">Vadar_005062</name>
</gene>
<dbReference type="Proteomes" id="UP000828048">
    <property type="component" value="Chromosome 11"/>
</dbReference>